<dbReference type="EMBL" id="JAIFTL010000039">
    <property type="protein sequence ID" value="KAG9325476.1"/>
    <property type="molecule type" value="Genomic_DNA"/>
</dbReference>
<comment type="caution">
    <text evidence="2">The sequence shown here is derived from an EMBL/GenBank/DDBJ whole genome shotgun (WGS) entry which is preliminary data.</text>
</comment>
<gene>
    <name evidence="2" type="ORF">KVV02_007507</name>
</gene>
<name>A0A9P8D0D4_MORAP</name>
<feature type="region of interest" description="Disordered" evidence="1">
    <location>
        <begin position="404"/>
        <end position="444"/>
    </location>
</feature>
<feature type="compositionally biased region" description="Pro residues" evidence="1">
    <location>
        <begin position="408"/>
        <end position="430"/>
    </location>
</feature>
<protein>
    <submittedName>
        <fullName evidence="2">Uncharacterized protein</fullName>
    </submittedName>
</protein>
<reference evidence="2" key="1">
    <citation type="submission" date="2021-07" db="EMBL/GenBank/DDBJ databases">
        <title>Draft genome of Mortierella alpina, strain LL118, isolated from an aspen leaf litter sample.</title>
        <authorList>
            <person name="Yang S."/>
            <person name="Vinatzer B.A."/>
        </authorList>
    </citation>
    <scope>NUCLEOTIDE SEQUENCE</scope>
    <source>
        <strain evidence="2">LL118</strain>
    </source>
</reference>
<feature type="region of interest" description="Disordered" evidence="1">
    <location>
        <begin position="457"/>
        <end position="511"/>
    </location>
</feature>
<feature type="region of interest" description="Disordered" evidence="1">
    <location>
        <begin position="22"/>
        <end position="45"/>
    </location>
</feature>
<proteinExistence type="predicted"/>
<evidence type="ECO:0000313" key="2">
    <source>
        <dbReference type="EMBL" id="KAG9325476.1"/>
    </source>
</evidence>
<feature type="compositionally biased region" description="Polar residues" evidence="1">
    <location>
        <begin position="26"/>
        <end position="39"/>
    </location>
</feature>
<evidence type="ECO:0000313" key="3">
    <source>
        <dbReference type="Proteomes" id="UP000717515"/>
    </source>
</evidence>
<dbReference type="Proteomes" id="UP000717515">
    <property type="component" value="Unassembled WGS sequence"/>
</dbReference>
<accession>A0A9P8D0D4</accession>
<sequence length="632" mass="70499">MTRRQRRQMAALYRAEKSLLLEASTPEASASTQPDTQLPKSKKNKLVTFTPEASSYTQPDTHADTDAQLPKIKKKERLVSEELAAAERLQHMLNTVIVPVRQNMPAAAVPGQNAPTAWTAPLLPDAVPSVSLDIPQWMRVFLMGGYPFLLYNKVSNKVMGECILRAIIHVLTSHGNIFMTREVFMHQYRTCFGCPAFNGRHLSYDDGLLDAKMVRKFVDLATIRNRNWYRFNPAYIQKYTTLPADTSAFVSEENLDAMPPSSPLDPTVVKQMVRDAESSLINLALRYPAFCPSDFDAGLPFQDMRRFLPIFYMELHPQPALPDRLPATLERMDLDTFNSLLVSAILDSKHIPQTEYIPKTARTAKTARRRLERNSQAVLDVLEADRQIELEAYWGPVEPLVPKTAPRLIPPPPPSPPPQDSAPPPPPPPSSLDHPMMPRPMSPVAISDDEVDAMDLEEPSPLTAGNDTFRHDVQSVSSGSEPTSPVSRAMPTPGDVVSQKVSRSAPRVSARRLRQERFVPYQAATSRNLTVRNRAPALEPRMDDALSGPLPVPLLPSLEMLSLEPLRQRRAVILSGPRLPRTEGGNPVPALAPGLPQSRTEILKRRREALDKILEYAWRLPMKIAGPAERLS</sequence>
<organism evidence="2 3">
    <name type="scientific">Mortierella alpina</name>
    <name type="common">Oleaginous fungus</name>
    <name type="synonym">Mortierella renispora</name>
    <dbReference type="NCBI Taxonomy" id="64518"/>
    <lineage>
        <taxon>Eukaryota</taxon>
        <taxon>Fungi</taxon>
        <taxon>Fungi incertae sedis</taxon>
        <taxon>Mucoromycota</taxon>
        <taxon>Mortierellomycotina</taxon>
        <taxon>Mortierellomycetes</taxon>
        <taxon>Mortierellales</taxon>
        <taxon>Mortierellaceae</taxon>
        <taxon>Mortierella</taxon>
    </lineage>
</organism>
<feature type="compositionally biased region" description="Polar residues" evidence="1">
    <location>
        <begin position="474"/>
        <end position="486"/>
    </location>
</feature>
<dbReference type="AlphaFoldDB" id="A0A9P8D0D4"/>
<evidence type="ECO:0000256" key="1">
    <source>
        <dbReference type="SAM" id="MobiDB-lite"/>
    </source>
</evidence>